<feature type="compositionally biased region" description="Basic and acidic residues" evidence="1">
    <location>
        <begin position="19"/>
        <end position="35"/>
    </location>
</feature>
<dbReference type="EMBL" id="BLLK01000045">
    <property type="protein sequence ID" value="GFH51775.1"/>
    <property type="molecule type" value="Genomic_DNA"/>
</dbReference>
<evidence type="ECO:0000256" key="1">
    <source>
        <dbReference type="SAM" id="MobiDB-lite"/>
    </source>
</evidence>
<evidence type="ECO:0000313" key="4">
    <source>
        <dbReference type="Proteomes" id="UP001054902"/>
    </source>
</evidence>
<dbReference type="Proteomes" id="UP001054902">
    <property type="component" value="Unassembled WGS sequence"/>
</dbReference>
<feature type="compositionally biased region" description="Low complexity" evidence="1">
    <location>
        <begin position="92"/>
        <end position="101"/>
    </location>
</feature>
<reference evidence="3 4" key="1">
    <citation type="journal article" date="2021" name="Sci. Rep.">
        <title>The genome of the diatom Chaetoceros tenuissimus carries an ancient integrated fragment of an extant virus.</title>
        <authorList>
            <person name="Hongo Y."/>
            <person name="Kimura K."/>
            <person name="Takaki Y."/>
            <person name="Yoshida Y."/>
            <person name="Baba S."/>
            <person name="Kobayashi G."/>
            <person name="Nagasaki K."/>
            <person name="Hano T."/>
            <person name="Tomaru Y."/>
        </authorList>
    </citation>
    <scope>NUCLEOTIDE SEQUENCE [LARGE SCALE GENOMIC DNA]</scope>
    <source>
        <strain evidence="3 4">NIES-3715</strain>
    </source>
</reference>
<accession>A0AAD3CVH0</accession>
<proteinExistence type="predicted"/>
<feature type="compositionally biased region" description="Basic and acidic residues" evidence="1">
    <location>
        <begin position="43"/>
        <end position="59"/>
    </location>
</feature>
<protein>
    <submittedName>
        <fullName evidence="3">Uncharacterized protein</fullName>
    </submittedName>
</protein>
<gene>
    <name evidence="3" type="ORF">CTEN210_08251</name>
</gene>
<feature type="transmembrane region" description="Helical" evidence="2">
    <location>
        <begin position="252"/>
        <end position="271"/>
    </location>
</feature>
<dbReference type="AlphaFoldDB" id="A0AAD3CVH0"/>
<evidence type="ECO:0000313" key="3">
    <source>
        <dbReference type="EMBL" id="GFH51775.1"/>
    </source>
</evidence>
<keyword evidence="4" id="KW-1185">Reference proteome</keyword>
<sequence>MRLSDKETIQKSKSKHIKRQVELRETSFTQEKLKEQNTSSLEQHFERQSKNKRNLHTDQSDFDIDSKNLSQISLSSHIGQNKKIQANTLPHSRSQSSLSHGSEFDSSSSLNMRRRAKDPRSYYPSNGGQSQQAKASASRQGITNPNAIDTTTYGYFEQRASSPTQVRSSDEEDAPLIQSQASVSTPRAHPSISEFMPSDQQYINFLLSGNHHRSPSGGGIGIGPAGIKIHHAQNTNPDSFFSQPMNLQISKFMTYFSFIGTVILFLFGYLIEVQPLYIKGISPARTPLYRNLHGQYSPYSWVHFSARLRILENRTLSQQDTNHEEVQRMMESMHMVFEMKKEAKVAFKASALYFLIMILSYVYTQNHVLIHAHYQRMNLNLIGRLKGAIIMIPRHVLLLVRKYRRRNYHSNVDEVGLGPLNNTGFNTKRHGAGTTGLEESFGDETGLSMRERKGNDGIRLGASSLVEDMFGAKTKKR</sequence>
<keyword evidence="2" id="KW-0472">Membrane</keyword>
<feature type="transmembrane region" description="Helical" evidence="2">
    <location>
        <begin position="345"/>
        <end position="363"/>
    </location>
</feature>
<keyword evidence="2" id="KW-1133">Transmembrane helix</keyword>
<comment type="caution">
    <text evidence="3">The sequence shown here is derived from an EMBL/GenBank/DDBJ whole genome shotgun (WGS) entry which is preliminary data.</text>
</comment>
<feature type="compositionally biased region" description="Polar residues" evidence="1">
    <location>
        <begin position="142"/>
        <end position="167"/>
    </location>
</feature>
<feature type="region of interest" description="Disordered" evidence="1">
    <location>
        <begin position="88"/>
        <end position="193"/>
    </location>
</feature>
<keyword evidence="2" id="KW-0812">Transmembrane</keyword>
<feature type="compositionally biased region" description="Low complexity" evidence="1">
    <location>
        <begin position="127"/>
        <end position="141"/>
    </location>
</feature>
<feature type="region of interest" description="Disordered" evidence="1">
    <location>
        <begin position="1"/>
        <end position="62"/>
    </location>
</feature>
<evidence type="ECO:0000256" key="2">
    <source>
        <dbReference type="SAM" id="Phobius"/>
    </source>
</evidence>
<feature type="compositionally biased region" description="Basic and acidic residues" evidence="1">
    <location>
        <begin position="1"/>
        <end position="10"/>
    </location>
</feature>
<name>A0AAD3CVH0_9STRA</name>
<feature type="transmembrane region" description="Helical" evidence="2">
    <location>
        <begin position="383"/>
        <end position="400"/>
    </location>
</feature>
<organism evidence="3 4">
    <name type="scientific">Chaetoceros tenuissimus</name>
    <dbReference type="NCBI Taxonomy" id="426638"/>
    <lineage>
        <taxon>Eukaryota</taxon>
        <taxon>Sar</taxon>
        <taxon>Stramenopiles</taxon>
        <taxon>Ochrophyta</taxon>
        <taxon>Bacillariophyta</taxon>
        <taxon>Coscinodiscophyceae</taxon>
        <taxon>Chaetocerotophycidae</taxon>
        <taxon>Chaetocerotales</taxon>
        <taxon>Chaetocerotaceae</taxon>
        <taxon>Chaetoceros</taxon>
    </lineage>
</organism>